<evidence type="ECO:0000313" key="1">
    <source>
        <dbReference type="EMBL" id="SLM41373.1"/>
    </source>
</evidence>
<dbReference type="InterPro" id="IPR029731">
    <property type="entry name" value="OSGIN1/2"/>
</dbReference>
<proteinExistence type="predicted"/>
<reference evidence="2" key="1">
    <citation type="submission" date="2017-03" db="EMBL/GenBank/DDBJ databases">
        <authorList>
            <person name="Sharma R."/>
            <person name="Thines M."/>
        </authorList>
    </citation>
    <scope>NUCLEOTIDE SEQUENCE [LARGE SCALE GENOMIC DNA]</scope>
</reference>
<name>A0A1W5DDV6_9LECA</name>
<dbReference type="PANTHER" id="PTHR15192">
    <property type="entry name" value="PROTEIN CBG05349"/>
    <property type="match status" value="1"/>
</dbReference>
<dbReference type="Gene3D" id="3.50.50.60">
    <property type="entry name" value="FAD/NAD(P)-binding domain"/>
    <property type="match status" value="1"/>
</dbReference>
<sequence length="575" mass="62573">MARPPLPHHVDTVVVGNGPSALILSYILHGNIPHYDPSKHHPDPILHAKLLKSPCLLNSDVDDLTAHFNASRLSYSTQALPINVLLDTLLRPLADTEPGKLQSCLQWRHEPGKSVSHVLLGNTPRAGGQWVDNPVAVSWDIGALSYLEMLSLPGYSFTEHYTTLHGKPPVEFHRPTRRGVADYLATYPERIGISDTIYTSTTIENVVRTTSGFHISPHNIHCRHLVLASGTFSHLIPPRPLLQPLLSLPPPSTLAAPPPTLVVGSGFTAADIIISTPAHQKIIHIFKWAPDERPSPLRACHPQAYPEYAGVYRRMKLAVIKASGPKDVVPPLKRGKSSSLFESRDWESVYEGLPNTVIKGVEVQEDGAIVTLQGDDGSPFERKVAGLEYVVGRRGSLQYLEDDLQAEVLSHDGGIVGDAASISGLTLRAKVDENLEVAPDVFVIGSLTGDSLVRFAFGGCVYAAREMIRRKEKASPLSLRTVNGSVIPDGKTSKNAGAYHKAAMKEGKNTSLRDNGHTDLGVDGKERRREYFDLDVDVDGEDSALSRKDAASSIDLELAWAGIGVVGRERYPFVA</sequence>
<evidence type="ECO:0000313" key="2">
    <source>
        <dbReference type="Proteomes" id="UP000192927"/>
    </source>
</evidence>
<accession>A0A1W5DDV6</accession>
<dbReference type="AlphaFoldDB" id="A0A1W5DDV6"/>
<dbReference type="InterPro" id="IPR036188">
    <property type="entry name" value="FAD/NAD-bd_sf"/>
</dbReference>
<dbReference type="SUPFAM" id="SSF51905">
    <property type="entry name" value="FAD/NAD(P)-binding domain"/>
    <property type="match status" value="1"/>
</dbReference>
<dbReference type="PANTHER" id="PTHR15192:SF8">
    <property type="entry name" value="FAD_NAD(P)-BINDING DOMAIN-CONTAINING PROTEIN"/>
    <property type="match status" value="1"/>
</dbReference>
<protein>
    <submittedName>
        <fullName evidence="1">Uncharacterized protein F30B5.4</fullName>
    </submittedName>
</protein>
<organism evidence="1 2">
    <name type="scientific">Lasallia pustulata</name>
    <dbReference type="NCBI Taxonomy" id="136370"/>
    <lineage>
        <taxon>Eukaryota</taxon>
        <taxon>Fungi</taxon>
        <taxon>Dikarya</taxon>
        <taxon>Ascomycota</taxon>
        <taxon>Pezizomycotina</taxon>
        <taxon>Lecanoromycetes</taxon>
        <taxon>OSLEUM clade</taxon>
        <taxon>Umbilicariomycetidae</taxon>
        <taxon>Umbilicariales</taxon>
        <taxon>Umbilicariaceae</taxon>
        <taxon>Lasallia</taxon>
    </lineage>
</organism>
<dbReference type="Proteomes" id="UP000192927">
    <property type="component" value="Unassembled WGS sequence"/>
</dbReference>
<dbReference type="EMBL" id="FWEW01003840">
    <property type="protein sequence ID" value="SLM41373.1"/>
    <property type="molecule type" value="Genomic_DNA"/>
</dbReference>
<keyword evidence="2" id="KW-1185">Reference proteome</keyword>